<dbReference type="OrthoDB" id="7058774at2"/>
<keyword evidence="1" id="KW-1133">Transmembrane helix</keyword>
<gene>
    <name evidence="2" type="ordered locus">Rfer_4489</name>
</gene>
<proteinExistence type="predicted"/>
<name>Q21PX1_ALBFT</name>
<accession>Q21PX1</accession>
<dbReference type="EMBL" id="CP000268">
    <property type="protein sequence ID" value="ABD72174.1"/>
    <property type="molecule type" value="Genomic_DNA"/>
</dbReference>
<feature type="transmembrane region" description="Helical" evidence="1">
    <location>
        <begin position="81"/>
        <end position="98"/>
    </location>
</feature>
<dbReference type="AlphaFoldDB" id="Q21PX1"/>
<geneLocation type="plasmid" evidence="3">
    <name>pDSM15236</name>
</geneLocation>
<dbReference type="Proteomes" id="UP000008332">
    <property type="component" value="Plasmid unnamed1"/>
</dbReference>
<organism evidence="2 3">
    <name type="scientific">Albidiferax ferrireducens (strain ATCC BAA-621 / DSM 15236 / T118)</name>
    <name type="common">Rhodoferax ferrireducens</name>
    <dbReference type="NCBI Taxonomy" id="338969"/>
    <lineage>
        <taxon>Bacteria</taxon>
        <taxon>Pseudomonadati</taxon>
        <taxon>Pseudomonadota</taxon>
        <taxon>Betaproteobacteria</taxon>
        <taxon>Burkholderiales</taxon>
        <taxon>Comamonadaceae</taxon>
        <taxon>Rhodoferax</taxon>
    </lineage>
</organism>
<feature type="transmembrane region" description="Helical" evidence="1">
    <location>
        <begin position="20"/>
        <end position="42"/>
    </location>
</feature>
<evidence type="ECO:0000256" key="1">
    <source>
        <dbReference type="SAM" id="Phobius"/>
    </source>
</evidence>
<protein>
    <recommendedName>
        <fullName evidence="4">Conjugal transfer protein TraB</fullName>
    </recommendedName>
</protein>
<keyword evidence="3" id="KW-1185">Reference proteome</keyword>
<feature type="transmembrane region" description="Helical" evidence="1">
    <location>
        <begin position="49"/>
        <end position="69"/>
    </location>
</feature>
<keyword evidence="1" id="KW-0472">Membrane</keyword>
<dbReference type="HOGENOM" id="CLU_683108_0_0_4"/>
<dbReference type="NCBIfam" id="NF010401">
    <property type="entry name" value="PRK13825.1-5"/>
    <property type="match status" value="1"/>
</dbReference>
<evidence type="ECO:0000313" key="3">
    <source>
        <dbReference type="Proteomes" id="UP000008332"/>
    </source>
</evidence>
<evidence type="ECO:0008006" key="4">
    <source>
        <dbReference type="Google" id="ProtNLM"/>
    </source>
</evidence>
<dbReference type="KEGG" id="rfr:Rfer_4489"/>
<dbReference type="eggNOG" id="COG0815">
    <property type="taxonomic scope" value="Bacteria"/>
</dbReference>
<feature type="transmembrane region" description="Helical" evidence="1">
    <location>
        <begin position="129"/>
        <end position="152"/>
    </location>
</feature>
<evidence type="ECO:0000313" key="2">
    <source>
        <dbReference type="EMBL" id="ABD72174.1"/>
    </source>
</evidence>
<sequence length="403" mass="44013">MWPVLVQRAAVVLTAAAIGLRFWPAVDWLLVLAGLMMATFAMGRMPRGLAFATFSAYYLAESSPLIAAGSSIMGTELLTSAAWWLFHGLFSSLPILLLRGRAPGLRASLVAFLYIVPPFGTLVPNNPAMVIGLFFPATSIFGAIGFIALAGVIGSFDAKNKASLRNLVLLIFLSLASNAICLTDKTSAPANWHTFDTRLGNYGGDMRRRMGIGNLELPVLLKQEMVKSGGANEGDIWFLAEGMIYDWSPFTEFLWRESFKGSGATAIVGGYAFNQKTHDLTSRVYVLGDSAGHALAKSALESVRAGITFPVVMWRPWGRPNHFPMHAPGNPVRIDGRRVHLSWCYESIIVWPHLLASMQTPDVMVSLENRWATKDTSLEAAQDAAGRLNARWLGVPLMRATNR</sequence>
<feature type="transmembrane region" description="Helical" evidence="1">
    <location>
        <begin position="105"/>
        <end position="123"/>
    </location>
</feature>
<keyword evidence="1" id="KW-0812">Transmembrane</keyword>
<reference evidence="3" key="1">
    <citation type="submission" date="2006-02" db="EMBL/GenBank/DDBJ databases">
        <title>Complete sequence of plasmid 1 of Rhodoferax ferrireducens DSM 15236.</title>
        <authorList>
            <person name="Copeland A."/>
            <person name="Lucas S."/>
            <person name="Lapidus A."/>
            <person name="Barry K."/>
            <person name="Detter J.C."/>
            <person name="Glavina del Rio T."/>
            <person name="Hammon N."/>
            <person name="Israni S."/>
            <person name="Pitluck S."/>
            <person name="Brettin T."/>
            <person name="Bruce D."/>
            <person name="Han C."/>
            <person name="Tapia R."/>
            <person name="Gilna P."/>
            <person name="Kiss H."/>
            <person name="Schmutz J."/>
            <person name="Larimer F."/>
            <person name="Land M."/>
            <person name="Kyrpides N."/>
            <person name="Ivanova N."/>
            <person name="Richardson P."/>
        </authorList>
    </citation>
    <scope>NUCLEOTIDE SEQUENCE [LARGE SCALE GENOMIC DNA]</scope>
    <source>
        <strain evidence="3">ATCC BAA-621 / DSM 15236 / T118</strain>
        <plasmid evidence="3">Plasmid pDSM15236</plasmid>
    </source>
</reference>
<keyword evidence="2" id="KW-0614">Plasmid</keyword>